<organism evidence="2 3">
    <name type="scientific">Schaalia georgiae</name>
    <dbReference type="NCBI Taxonomy" id="52768"/>
    <lineage>
        <taxon>Bacteria</taxon>
        <taxon>Bacillati</taxon>
        <taxon>Actinomycetota</taxon>
        <taxon>Actinomycetes</taxon>
        <taxon>Actinomycetales</taxon>
        <taxon>Actinomycetaceae</taxon>
        <taxon>Schaalia</taxon>
    </lineage>
</organism>
<dbReference type="PROSITE" id="PS51257">
    <property type="entry name" value="PROKAR_LIPOPROTEIN"/>
    <property type="match status" value="1"/>
</dbReference>
<dbReference type="Proteomes" id="UP000718630">
    <property type="component" value="Unassembled WGS sequence"/>
</dbReference>
<evidence type="ECO:0000313" key="2">
    <source>
        <dbReference type="EMBL" id="MBF0940381.1"/>
    </source>
</evidence>
<keyword evidence="1" id="KW-0472">Membrane</keyword>
<proteinExistence type="predicted"/>
<evidence type="ECO:0000256" key="1">
    <source>
        <dbReference type="SAM" id="Phobius"/>
    </source>
</evidence>
<accession>A0A929N2F9</accession>
<protein>
    <submittedName>
        <fullName evidence="2">Uncharacterized protein</fullName>
    </submittedName>
</protein>
<name>A0A929N2F9_9ACTO</name>
<comment type="caution">
    <text evidence="2">The sequence shown here is derived from an EMBL/GenBank/DDBJ whole genome shotgun (WGS) entry which is preliminary data.</text>
</comment>
<feature type="non-terminal residue" evidence="2">
    <location>
        <position position="63"/>
    </location>
</feature>
<evidence type="ECO:0000313" key="3">
    <source>
        <dbReference type="Proteomes" id="UP000718630"/>
    </source>
</evidence>
<sequence length="63" mass="6028">MTARVPQHLPPGASQNAPLGAAVACLLAVVVVLGGLLAWGLASGGRLAPAPATAVVETAASSE</sequence>
<dbReference type="AlphaFoldDB" id="A0A929N2F9"/>
<reference evidence="2" key="1">
    <citation type="submission" date="2020-04" db="EMBL/GenBank/DDBJ databases">
        <title>Deep metagenomics examines the oral microbiome during advanced dental caries in children, revealing novel taxa and co-occurrences with host molecules.</title>
        <authorList>
            <person name="Baker J.L."/>
            <person name="Morton J.T."/>
            <person name="Dinis M."/>
            <person name="Alvarez R."/>
            <person name="Tran N.C."/>
            <person name="Knight R."/>
            <person name="Edlund A."/>
        </authorList>
    </citation>
    <scope>NUCLEOTIDE SEQUENCE</scope>
    <source>
        <strain evidence="2">JCVI_32_bin.64</strain>
    </source>
</reference>
<dbReference type="EMBL" id="JABZFZ010000295">
    <property type="protein sequence ID" value="MBF0940381.1"/>
    <property type="molecule type" value="Genomic_DNA"/>
</dbReference>
<keyword evidence="1" id="KW-1133">Transmembrane helix</keyword>
<keyword evidence="1" id="KW-0812">Transmembrane</keyword>
<feature type="transmembrane region" description="Helical" evidence="1">
    <location>
        <begin position="20"/>
        <end position="42"/>
    </location>
</feature>
<gene>
    <name evidence="2" type="ORF">HXK03_05845</name>
</gene>